<keyword evidence="2 5" id="KW-0238">DNA-binding</keyword>
<dbReference type="Proteomes" id="UP000703038">
    <property type="component" value="Unassembled WGS sequence"/>
</dbReference>
<evidence type="ECO:0000256" key="3">
    <source>
        <dbReference type="PROSITE-ProRule" id="PRU00169"/>
    </source>
</evidence>
<dbReference type="InterPro" id="IPR001789">
    <property type="entry name" value="Sig_transdc_resp-reg_receiver"/>
</dbReference>
<proteinExistence type="predicted"/>
<feature type="modified residue" description="4-aspartylphosphate" evidence="3">
    <location>
        <position position="56"/>
    </location>
</feature>
<dbReference type="Gene3D" id="1.10.10.10">
    <property type="entry name" value="Winged helix-like DNA-binding domain superfamily/Winged helix DNA-binding domain"/>
    <property type="match status" value="1"/>
</dbReference>
<dbReference type="InterPro" id="IPR058245">
    <property type="entry name" value="NreC/VraR/RcsB-like_REC"/>
</dbReference>
<keyword evidence="1 3" id="KW-0597">Phosphoprotein</keyword>
<dbReference type="InterPro" id="IPR036388">
    <property type="entry name" value="WH-like_DNA-bd_sf"/>
</dbReference>
<dbReference type="SUPFAM" id="SSF52172">
    <property type="entry name" value="CheY-like"/>
    <property type="match status" value="1"/>
</dbReference>
<dbReference type="PANTHER" id="PTHR43214:SF43">
    <property type="entry name" value="TWO-COMPONENT RESPONSE REGULATOR"/>
    <property type="match status" value="1"/>
</dbReference>
<dbReference type="CDD" id="cd17535">
    <property type="entry name" value="REC_NarL-like"/>
    <property type="match status" value="1"/>
</dbReference>
<evidence type="ECO:0000313" key="6">
    <source>
        <dbReference type="Proteomes" id="UP000703038"/>
    </source>
</evidence>
<evidence type="ECO:0000259" key="4">
    <source>
        <dbReference type="PROSITE" id="PS50110"/>
    </source>
</evidence>
<dbReference type="SUPFAM" id="SSF46894">
    <property type="entry name" value="C-terminal effector domain of the bipartite response regulators"/>
    <property type="match status" value="1"/>
</dbReference>
<evidence type="ECO:0000313" key="5">
    <source>
        <dbReference type="EMBL" id="MBM7415890.1"/>
    </source>
</evidence>
<sequence>MADERARIGMVDDHELTIRGLRDSLADHPDLDFVASAPTVAELFDATTDLDLVILDLRLRDGSSPVANVEAIRARGLDVLVLTSGEDPFLVRSAARAGVLGVVRKSQPIDAVVDAVRSAARGEMVPTIDWAAAIDGDPDLAAVDLSPQHRRLLTLYAAGETATRVASTMGISPETVNDYLGRIRLKYADAGRPAPTKTDLYKRALEDGWLPFPRRRRKS</sequence>
<organism evidence="5 6">
    <name type="scientific">Rhodococcoides corynebacterioides</name>
    <dbReference type="NCBI Taxonomy" id="53972"/>
    <lineage>
        <taxon>Bacteria</taxon>
        <taxon>Bacillati</taxon>
        <taxon>Actinomycetota</taxon>
        <taxon>Actinomycetes</taxon>
        <taxon>Mycobacteriales</taxon>
        <taxon>Nocardiaceae</taxon>
        <taxon>Rhodococcoides</taxon>
    </lineage>
</organism>
<dbReference type="InterPro" id="IPR011006">
    <property type="entry name" value="CheY-like_superfamily"/>
</dbReference>
<dbReference type="PROSITE" id="PS00622">
    <property type="entry name" value="HTH_LUXR_1"/>
    <property type="match status" value="1"/>
</dbReference>
<comment type="caution">
    <text evidence="5">The sequence shown here is derived from an EMBL/GenBank/DDBJ whole genome shotgun (WGS) entry which is preliminary data.</text>
</comment>
<dbReference type="InterPro" id="IPR039420">
    <property type="entry name" value="WalR-like"/>
</dbReference>
<name>A0ABS2KVC0_9NOCA</name>
<dbReference type="InterPro" id="IPR000792">
    <property type="entry name" value="Tscrpt_reg_LuxR_C"/>
</dbReference>
<dbReference type="Pfam" id="PF00072">
    <property type="entry name" value="Response_reg"/>
    <property type="match status" value="1"/>
</dbReference>
<dbReference type="PROSITE" id="PS50110">
    <property type="entry name" value="RESPONSE_REGULATORY"/>
    <property type="match status" value="1"/>
</dbReference>
<protein>
    <submittedName>
        <fullName evidence="5">DNA-binding NarL/FixJ family response regulator</fullName>
    </submittedName>
</protein>
<dbReference type="EMBL" id="JAFBBK010000001">
    <property type="protein sequence ID" value="MBM7415890.1"/>
    <property type="molecule type" value="Genomic_DNA"/>
</dbReference>
<keyword evidence="6" id="KW-1185">Reference proteome</keyword>
<evidence type="ECO:0000256" key="2">
    <source>
        <dbReference type="ARBA" id="ARBA00023125"/>
    </source>
</evidence>
<dbReference type="PANTHER" id="PTHR43214">
    <property type="entry name" value="TWO-COMPONENT RESPONSE REGULATOR"/>
    <property type="match status" value="1"/>
</dbReference>
<dbReference type="InterPro" id="IPR016032">
    <property type="entry name" value="Sig_transdc_resp-reg_C-effctor"/>
</dbReference>
<dbReference type="Pfam" id="PF00196">
    <property type="entry name" value="GerE"/>
    <property type="match status" value="1"/>
</dbReference>
<accession>A0ABS2KVC0</accession>
<gene>
    <name evidence="5" type="ORF">JOE42_002623</name>
</gene>
<dbReference type="GO" id="GO:0003677">
    <property type="term" value="F:DNA binding"/>
    <property type="evidence" value="ECO:0007669"/>
    <property type="project" value="UniProtKB-KW"/>
</dbReference>
<feature type="domain" description="Response regulatory" evidence="4">
    <location>
        <begin position="7"/>
        <end position="120"/>
    </location>
</feature>
<evidence type="ECO:0000256" key="1">
    <source>
        <dbReference type="ARBA" id="ARBA00022553"/>
    </source>
</evidence>
<reference evidence="5 6" key="1">
    <citation type="submission" date="2021-01" db="EMBL/GenBank/DDBJ databases">
        <title>Genomics of switchgrass bacterial isolates.</title>
        <authorList>
            <person name="Shade A."/>
        </authorList>
    </citation>
    <scope>NUCLEOTIDE SEQUENCE [LARGE SCALE GENOMIC DNA]</scope>
    <source>
        <strain evidence="5 6">PvP111</strain>
    </source>
</reference>
<dbReference type="SMART" id="SM00448">
    <property type="entry name" value="REC"/>
    <property type="match status" value="1"/>
</dbReference>
<dbReference type="Gene3D" id="3.40.50.2300">
    <property type="match status" value="1"/>
</dbReference>